<dbReference type="RefSeq" id="WP_051316814.1">
    <property type="nucleotide sequence ID" value="NZ_BMWS01000015.1"/>
</dbReference>
<dbReference type="EMBL" id="BMWS01000015">
    <property type="protein sequence ID" value="GGX21665.1"/>
    <property type="molecule type" value="Genomic_DNA"/>
</dbReference>
<dbReference type="AlphaFoldDB" id="A0A918N4E0"/>
<organism evidence="3 4">
    <name type="scientific">Aquimarina muelleri</name>
    <dbReference type="NCBI Taxonomy" id="279356"/>
    <lineage>
        <taxon>Bacteria</taxon>
        <taxon>Pseudomonadati</taxon>
        <taxon>Bacteroidota</taxon>
        <taxon>Flavobacteriia</taxon>
        <taxon>Flavobacteriales</taxon>
        <taxon>Flavobacteriaceae</taxon>
        <taxon>Aquimarina</taxon>
    </lineage>
</organism>
<dbReference type="Pfam" id="PF00188">
    <property type="entry name" value="CAP"/>
    <property type="match status" value="1"/>
</dbReference>
<accession>A0A918N4E0</accession>
<protein>
    <recommendedName>
        <fullName evidence="2">SCP domain-containing protein</fullName>
    </recommendedName>
</protein>
<comment type="caution">
    <text evidence="3">The sequence shown here is derived from an EMBL/GenBank/DDBJ whole genome shotgun (WGS) entry which is preliminary data.</text>
</comment>
<feature type="signal peptide" evidence="1">
    <location>
        <begin position="1"/>
        <end position="23"/>
    </location>
</feature>
<name>A0A918N4E0_9FLAO</name>
<evidence type="ECO:0000256" key="1">
    <source>
        <dbReference type="SAM" id="SignalP"/>
    </source>
</evidence>
<dbReference type="Gene3D" id="3.40.33.10">
    <property type="entry name" value="CAP"/>
    <property type="match status" value="1"/>
</dbReference>
<proteinExistence type="predicted"/>
<feature type="chain" id="PRO_5037594488" description="SCP domain-containing protein" evidence="1">
    <location>
        <begin position="24"/>
        <end position="160"/>
    </location>
</feature>
<keyword evidence="1" id="KW-0732">Signal</keyword>
<dbReference type="InterPro" id="IPR035940">
    <property type="entry name" value="CAP_sf"/>
</dbReference>
<evidence type="ECO:0000313" key="3">
    <source>
        <dbReference type="EMBL" id="GGX21665.1"/>
    </source>
</evidence>
<dbReference type="InterPro" id="IPR014044">
    <property type="entry name" value="CAP_dom"/>
</dbReference>
<evidence type="ECO:0000259" key="2">
    <source>
        <dbReference type="Pfam" id="PF00188"/>
    </source>
</evidence>
<reference evidence="3 4" key="1">
    <citation type="journal article" date="2014" name="Int. J. Syst. Evol. Microbiol.">
        <title>Complete genome sequence of Corynebacterium casei LMG S-19264T (=DSM 44701T), isolated from a smear-ripened cheese.</title>
        <authorList>
            <consortium name="US DOE Joint Genome Institute (JGI-PGF)"/>
            <person name="Walter F."/>
            <person name="Albersmeier A."/>
            <person name="Kalinowski J."/>
            <person name="Ruckert C."/>
        </authorList>
    </citation>
    <scope>NUCLEOTIDE SEQUENCE [LARGE SCALE GENOMIC DNA]</scope>
    <source>
        <strain evidence="3 4">KCTC 12285</strain>
    </source>
</reference>
<dbReference type="Proteomes" id="UP000601108">
    <property type="component" value="Unassembled WGS sequence"/>
</dbReference>
<gene>
    <name evidence="3" type="ORF">GCM10007384_23670</name>
</gene>
<dbReference type="PANTHER" id="PTHR31157:SF1">
    <property type="entry name" value="SCP DOMAIN-CONTAINING PROTEIN"/>
    <property type="match status" value="1"/>
</dbReference>
<evidence type="ECO:0000313" key="4">
    <source>
        <dbReference type="Proteomes" id="UP000601108"/>
    </source>
</evidence>
<sequence>MKTNLVKYLFAFLILSTVLSSCSNDDNISNDDNNSNEISVADEILKLVNEYRSEKGLKPLIKNNTAEELAIDHTRYMISKGRISHDNGDQKFKALQEKENATGMAENVAAGQESAQSVVTSWLNSSAGHRENIEGNYTHIGIAAIKDENGKYYYTQLFYR</sequence>
<dbReference type="PROSITE" id="PS51257">
    <property type="entry name" value="PROKAR_LIPOPROTEIN"/>
    <property type="match status" value="1"/>
</dbReference>
<dbReference type="CDD" id="cd05379">
    <property type="entry name" value="CAP_bacterial"/>
    <property type="match status" value="1"/>
</dbReference>
<dbReference type="SUPFAM" id="SSF55797">
    <property type="entry name" value="PR-1-like"/>
    <property type="match status" value="1"/>
</dbReference>
<feature type="domain" description="SCP" evidence="2">
    <location>
        <begin position="45"/>
        <end position="158"/>
    </location>
</feature>
<dbReference type="PANTHER" id="PTHR31157">
    <property type="entry name" value="SCP DOMAIN-CONTAINING PROTEIN"/>
    <property type="match status" value="1"/>
</dbReference>
<keyword evidence="4" id="KW-1185">Reference proteome</keyword>